<feature type="transmembrane region" description="Helical" evidence="1">
    <location>
        <begin position="294"/>
        <end position="312"/>
    </location>
</feature>
<keyword evidence="3" id="KW-0012">Acyltransferase</keyword>
<keyword evidence="1" id="KW-0472">Membrane</keyword>
<dbReference type="Proteomes" id="UP001596470">
    <property type="component" value="Unassembled WGS sequence"/>
</dbReference>
<sequence>MRHHYVDWIRNLCILFLFAFHTARFFNADATETSFYLKGVENAFSTYLVYASSFWFTPLLFLISGMSAHFVLKRRSAGAFARERTMRLAVPFVFGCLVIVPPQSYYALRFHEGYEGSYWDFLGAYFTDFSDWDPLTSLSPAHLWFIAFLFAMSVAALPLLRWTVRRGYSPKWMRDPRLLFLACAGLALLSLLPAPGGKSLFVSAGYFLLGFFIATDDAITEGIERNRHVFGLIALAGTAAIVAEEATVGRKSDLLSVLWHHPVYWAVLLAFLGYGRRHLNRPNAFITYLTRASFPVYIVHQTYLVAAAYYVFRVSDHGVLPYLAIALGAFALSIATYEANRRWNPARALFGLRSAPRPAPVASRR</sequence>
<evidence type="ECO:0000313" key="3">
    <source>
        <dbReference type="EMBL" id="MFC6957395.1"/>
    </source>
</evidence>
<feature type="transmembrane region" description="Helical" evidence="1">
    <location>
        <begin position="141"/>
        <end position="164"/>
    </location>
</feature>
<keyword evidence="1" id="KW-0812">Transmembrane</keyword>
<feature type="transmembrane region" description="Helical" evidence="1">
    <location>
        <begin position="88"/>
        <end position="108"/>
    </location>
</feature>
<feature type="transmembrane region" description="Helical" evidence="1">
    <location>
        <begin position="254"/>
        <end position="274"/>
    </location>
</feature>
<dbReference type="Pfam" id="PF01757">
    <property type="entry name" value="Acyl_transf_3"/>
    <property type="match status" value="1"/>
</dbReference>
<protein>
    <submittedName>
        <fullName evidence="3">Acyltransferase</fullName>
        <ecNumber evidence="3">2.3.1.-</ecNumber>
    </submittedName>
</protein>
<feature type="transmembrane region" description="Helical" evidence="1">
    <location>
        <begin position="44"/>
        <end position="67"/>
    </location>
</feature>
<proteinExistence type="predicted"/>
<evidence type="ECO:0000313" key="4">
    <source>
        <dbReference type="Proteomes" id="UP001596470"/>
    </source>
</evidence>
<evidence type="ECO:0000256" key="1">
    <source>
        <dbReference type="SAM" id="Phobius"/>
    </source>
</evidence>
<dbReference type="GO" id="GO:0016746">
    <property type="term" value="F:acyltransferase activity"/>
    <property type="evidence" value="ECO:0007669"/>
    <property type="project" value="UniProtKB-KW"/>
</dbReference>
<keyword evidence="4" id="KW-1185">Reference proteome</keyword>
<accession>A0ABW2D7C5</accession>
<dbReference type="EMBL" id="JBHSYS010000002">
    <property type="protein sequence ID" value="MFC6957395.1"/>
    <property type="molecule type" value="Genomic_DNA"/>
</dbReference>
<feature type="transmembrane region" description="Helical" evidence="1">
    <location>
        <begin position="200"/>
        <end position="217"/>
    </location>
</feature>
<dbReference type="PANTHER" id="PTHR36927:SF3">
    <property type="entry name" value="GLUCANS BIOSYNTHESIS PROTEIN C"/>
    <property type="match status" value="1"/>
</dbReference>
<evidence type="ECO:0000259" key="2">
    <source>
        <dbReference type="Pfam" id="PF01757"/>
    </source>
</evidence>
<dbReference type="InterPro" id="IPR050623">
    <property type="entry name" value="Glucan_succinyl_AcylTrfase"/>
</dbReference>
<reference evidence="4" key="1">
    <citation type="journal article" date="2019" name="Int. J. Syst. Evol. Microbiol.">
        <title>The Global Catalogue of Microorganisms (GCM) 10K type strain sequencing project: providing services to taxonomists for standard genome sequencing and annotation.</title>
        <authorList>
            <consortium name="The Broad Institute Genomics Platform"/>
            <consortium name="The Broad Institute Genome Sequencing Center for Infectious Disease"/>
            <person name="Wu L."/>
            <person name="Ma J."/>
        </authorList>
    </citation>
    <scope>NUCLEOTIDE SEQUENCE [LARGE SCALE GENOMIC DNA]</scope>
    <source>
        <strain evidence="4">KACC 12634</strain>
    </source>
</reference>
<organism evidence="3 4">
    <name type="scientific">Glycomyces mayteni</name>
    <dbReference type="NCBI Taxonomy" id="543887"/>
    <lineage>
        <taxon>Bacteria</taxon>
        <taxon>Bacillati</taxon>
        <taxon>Actinomycetota</taxon>
        <taxon>Actinomycetes</taxon>
        <taxon>Glycomycetales</taxon>
        <taxon>Glycomycetaceae</taxon>
        <taxon>Glycomyces</taxon>
    </lineage>
</organism>
<feature type="transmembrane region" description="Helical" evidence="1">
    <location>
        <begin position="176"/>
        <end position="194"/>
    </location>
</feature>
<name>A0ABW2D7C5_9ACTN</name>
<feature type="transmembrane region" description="Helical" evidence="1">
    <location>
        <begin position="318"/>
        <end position="337"/>
    </location>
</feature>
<dbReference type="EC" id="2.3.1.-" evidence="3"/>
<dbReference type="RefSeq" id="WP_382348915.1">
    <property type="nucleotide sequence ID" value="NZ_JBHMBP010000002.1"/>
</dbReference>
<feature type="domain" description="Acyltransferase 3" evidence="2">
    <location>
        <begin position="4"/>
        <end position="337"/>
    </location>
</feature>
<dbReference type="InterPro" id="IPR002656">
    <property type="entry name" value="Acyl_transf_3_dom"/>
</dbReference>
<comment type="caution">
    <text evidence="3">The sequence shown here is derived from an EMBL/GenBank/DDBJ whole genome shotgun (WGS) entry which is preliminary data.</text>
</comment>
<keyword evidence="1" id="KW-1133">Transmembrane helix</keyword>
<feature type="transmembrane region" description="Helical" evidence="1">
    <location>
        <begin position="229"/>
        <end position="248"/>
    </location>
</feature>
<gene>
    <name evidence="3" type="ORF">ACFQS3_09325</name>
</gene>
<keyword evidence="3" id="KW-0808">Transferase</keyword>
<dbReference type="PANTHER" id="PTHR36927">
    <property type="entry name" value="BLR4337 PROTEIN"/>
    <property type="match status" value="1"/>
</dbReference>